<protein>
    <submittedName>
        <fullName evidence="3">ISAs1 family transposase</fullName>
    </submittedName>
</protein>
<feature type="domain" description="H repeat-associated protein N-terminal" evidence="2">
    <location>
        <begin position="37"/>
        <end position="125"/>
    </location>
</feature>
<feature type="domain" description="Transposase IS4-like" evidence="1">
    <location>
        <begin position="170"/>
        <end position="387"/>
    </location>
</feature>
<gene>
    <name evidence="3" type="ORF">VXC91_45490</name>
</gene>
<dbReference type="InterPro" id="IPR032806">
    <property type="entry name" value="YbfD_N"/>
</dbReference>
<dbReference type="Proteomes" id="UP001333996">
    <property type="component" value="Unassembled WGS sequence"/>
</dbReference>
<dbReference type="InterPro" id="IPR051698">
    <property type="entry name" value="Transposase_11-like"/>
</dbReference>
<sequence length="431" mass="47629">MFVPPSSPIAPPARSLPRLEALHEGVVRDQVRGLVAKFGQITDPRGPSGRRYRLPSLLALVVCAMTPAGHDSITAAAEWCRRATPDELAAFGLPYHPLLGRYRVPSEKTLRSVLGRLDPAELSAAGFAYLTSLFPGGPVVPALLMPDGGPEREQRRAHQAAAQAEPVRRRRRAIAVDGKCLRGAKRADGSRVFVLSAVRHGDGITLASREIGAKTNEIPEFAPLLDQIDDADLAGTVVTADALHAQRDHATYLHKRGAHYLLTIKNNQRGQARQLHQLPWKEIPVIHRDDTRGHGRHEQRRIQVVTVNGLLFPHARQVLRIQRKRRLYGAKKWSTETVYAITDLPAEQATAAEIASWARGHWTVENTVHWVRDVVFGEDKSQVRTRNTPAVLAAVRDLIRSALKLAGYANTAAGRRAHTERQRVLTLYGIT</sequence>
<dbReference type="PANTHER" id="PTHR30298:SF0">
    <property type="entry name" value="PROTEIN YBFL-RELATED"/>
    <property type="match status" value="1"/>
</dbReference>
<dbReference type="Pfam" id="PF01609">
    <property type="entry name" value="DDE_Tnp_1"/>
    <property type="match status" value="1"/>
</dbReference>
<name>A0ABU7FXM6_9ACTN</name>
<proteinExistence type="predicted"/>
<dbReference type="RefSeq" id="WP_329513193.1">
    <property type="nucleotide sequence ID" value="NZ_JAYWVC010000558.1"/>
</dbReference>
<dbReference type="EMBL" id="JAYWVC010000558">
    <property type="protein sequence ID" value="MED7828890.1"/>
    <property type="molecule type" value="Genomic_DNA"/>
</dbReference>
<keyword evidence="4" id="KW-1185">Reference proteome</keyword>
<dbReference type="Pfam" id="PF13808">
    <property type="entry name" value="DDE_Tnp_1_assoc"/>
    <property type="match status" value="1"/>
</dbReference>
<reference evidence="3" key="1">
    <citation type="submission" date="2024-01" db="EMBL/GenBank/DDBJ databases">
        <title>First draft genome sequence data of TA4-1, the type strain of Gram-positive actinobacterium Streptomyces chiangmaiensis.</title>
        <authorList>
            <person name="Yasawong M."/>
            <person name="Nantapong N."/>
        </authorList>
    </citation>
    <scope>NUCLEOTIDE SEQUENCE</scope>
    <source>
        <strain evidence="3">TA4-1</strain>
    </source>
</reference>
<evidence type="ECO:0000259" key="2">
    <source>
        <dbReference type="Pfam" id="PF13808"/>
    </source>
</evidence>
<evidence type="ECO:0000259" key="1">
    <source>
        <dbReference type="Pfam" id="PF01609"/>
    </source>
</evidence>
<dbReference type="NCBIfam" id="NF033564">
    <property type="entry name" value="transpos_ISAs1"/>
    <property type="match status" value="1"/>
</dbReference>
<evidence type="ECO:0000313" key="3">
    <source>
        <dbReference type="EMBL" id="MED7828890.1"/>
    </source>
</evidence>
<dbReference type="InterPro" id="IPR002559">
    <property type="entry name" value="Transposase_11"/>
</dbReference>
<dbReference type="InterPro" id="IPR047647">
    <property type="entry name" value="ISAs1_transpos"/>
</dbReference>
<evidence type="ECO:0000313" key="4">
    <source>
        <dbReference type="Proteomes" id="UP001333996"/>
    </source>
</evidence>
<organism evidence="3 4">
    <name type="scientific">Streptomyces chiangmaiensis</name>
    <dbReference type="NCBI Taxonomy" id="766497"/>
    <lineage>
        <taxon>Bacteria</taxon>
        <taxon>Bacillati</taxon>
        <taxon>Actinomycetota</taxon>
        <taxon>Actinomycetes</taxon>
        <taxon>Kitasatosporales</taxon>
        <taxon>Streptomycetaceae</taxon>
        <taxon>Streptomyces</taxon>
    </lineage>
</organism>
<comment type="caution">
    <text evidence="3">The sequence shown here is derived from an EMBL/GenBank/DDBJ whole genome shotgun (WGS) entry which is preliminary data.</text>
</comment>
<accession>A0ABU7FXM6</accession>
<dbReference type="PANTHER" id="PTHR30298">
    <property type="entry name" value="H REPEAT-ASSOCIATED PREDICTED TRANSPOSASE"/>
    <property type="match status" value="1"/>
</dbReference>